<evidence type="ECO:0008006" key="3">
    <source>
        <dbReference type="Google" id="ProtNLM"/>
    </source>
</evidence>
<accession>A0A402DTW8</accession>
<dbReference type="EMBL" id="BIMR01000229">
    <property type="protein sequence ID" value="GCE77591.1"/>
    <property type="molecule type" value="Genomic_DNA"/>
</dbReference>
<name>A0A402DTW8_9CELL</name>
<keyword evidence="2" id="KW-1185">Reference proteome</keyword>
<evidence type="ECO:0000313" key="2">
    <source>
        <dbReference type="Proteomes" id="UP000289954"/>
    </source>
</evidence>
<organism evidence="1 2">
    <name type="scientific">Cellulomonas biazotea</name>
    <dbReference type="NCBI Taxonomy" id="1709"/>
    <lineage>
        <taxon>Bacteria</taxon>
        <taxon>Bacillati</taxon>
        <taxon>Actinomycetota</taxon>
        <taxon>Actinomycetes</taxon>
        <taxon>Micrococcales</taxon>
        <taxon>Cellulomonadaceae</taxon>
        <taxon>Cellulomonas</taxon>
    </lineage>
</organism>
<comment type="caution">
    <text evidence="1">The sequence shown here is derived from an EMBL/GenBank/DDBJ whole genome shotgun (WGS) entry which is preliminary data.</text>
</comment>
<protein>
    <recommendedName>
        <fullName evidence="3">GH16 domain-containing protein</fullName>
    </recommendedName>
</protein>
<dbReference type="CDD" id="cd00413">
    <property type="entry name" value="Glyco_hydrolase_16"/>
    <property type="match status" value="1"/>
</dbReference>
<sequence>MQPRGGDLDDDFDGVDLDGTVWTPHYLPAWSSRAASEATYEVRDSSLLLSIPPTQGLWCAGDHEPALRVSAVQSGSWSGPVGSTRGQQPYRDGVRVREEQPAFAGWTPGPGWVEIRARADLTGRSMVSGWLIGLEDEPERSAEICVFEVFGDAVDPRGRSAAVGSGLHRFRDPDVVEDFAAPRLGIDVARWHTYGARWDGSTLRTTVDGEVVRTCAAPPTYPLQLMLAVFDFPDRAGVDDRDAVPLLAVDRVRGHG</sequence>
<dbReference type="InterPro" id="IPR013320">
    <property type="entry name" value="ConA-like_dom_sf"/>
</dbReference>
<evidence type="ECO:0000313" key="1">
    <source>
        <dbReference type="EMBL" id="GCE77591.1"/>
    </source>
</evidence>
<dbReference type="Gene3D" id="2.60.120.200">
    <property type="match status" value="1"/>
</dbReference>
<dbReference type="Proteomes" id="UP000289954">
    <property type="component" value="Unassembled WGS sequence"/>
</dbReference>
<proteinExistence type="predicted"/>
<dbReference type="OrthoDB" id="9809583at2"/>
<gene>
    <name evidence="1" type="ORF">CBZ_26470</name>
</gene>
<dbReference type="AlphaFoldDB" id="A0A402DTW8"/>
<reference evidence="1 2" key="1">
    <citation type="submission" date="2019-01" db="EMBL/GenBank/DDBJ databases">
        <title>Draft genome sequence of Cellulomonas takizawaensis strain TKZ-21.</title>
        <authorList>
            <person name="Yamamura H."/>
            <person name="Hayashi T."/>
            <person name="Hamada M."/>
            <person name="Serisawa Y."/>
            <person name="Matsuyama K."/>
            <person name="Nakagawa Y."/>
            <person name="Otoguro M."/>
            <person name="Yanagida F."/>
            <person name="Hayakawa M."/>
        </authorList>
    </citation>
    <scope>NUCLEOTIDE SEQUENCE [LARGE SCALE GENOMIC DNA]</scope>
    <source>
        <strain evidence="1 2">NBRC12680</strain>
    </source>
</reference>
<dbReference type="SUPFAM" id="SSF49899">
    <property type="entry name" value="Concanavalin A-like lectins/glucanases"/>
    <property type="match status" value="1"/>
</dbReference>
<dbReference type="RefSeq" id="WP_130782198.1">
    <property type="nucleotide sequence ID" value="NZ_BIMR01000229.1"/>
</dbReference>